<evidence type="ECO:0000313" key="3">
    <source>
        <dbReference type="EMBL" id="TEB36702.1"/>
    </source>
</evidence>
<reference evidence="3 4" key="1">
    <citation type="journal article" date="2019" name="Nat. Ecol. Evol.">
        <title>Megaphylogeny resolves global patterns of mushroom evolution.</title>
        <authorList>
            <person name="Varga T."/>
            <person name="Krizsan K."/>
            <person name="Foldi C."/>
            <person name="Dima B."/>
            <person name="Sanchez-Garcia M."/>
            <person name="Sanchez-Ramirez S."/>
            <person name="Szollosi G.J."/>
            <person name="Szarkandi J.G."/>
            <person name="Papp V."/>
            <person name="Albert L."/>
            <person name="Andreopoulos W."/>
            <person name="Angelini C."/>
            <person name="Antonin V."/>
            <person name="Barry K.W."/>
            <person name="Bougher N.L."/>
            <person name="Buchanan P."/>
            <person name="Buyck B."/>
            <person name="Bense V."/>
            <person name="Catcheside P."/>
            <person name="Chovatia M."/>
            <person name="Cooper J."/>
            <person name="Damon W."/>
            <person name="Desjardin D."/>
            <person name="Finy P."/>
            <person name="Geml J."/>
            <person name="Haridas S."/>
            <person name="Hughes K."/>
            <person name="Justo A."/>
            <person name="Karasinski D."/>
            <person name="Kautmanova I."/>
            <person name="Kiss B."/>
            <person name="Kocsube S."/>
            <person name="Kotiranta H."/>
            <person name="LaButti K.M."/>
            <person name="Lechner B.E."/>
            <person name="Liimatainen K."/>
            <person name="Lipzen A."/>
            <person name="Lukacs Z."/>
            <person name="Mihaltcheva S."/>
            <person name="Morgado L.N."/>
            <person name="Niskanen T."/>
            <person name="Noordeloos M.E."/>
            <person name="Ohm R.A."/>
            <person name="Ortiz-Santana B."/>
            <person name="Ovrebo C."/>
            <person name="Racz N."/>
            <person name="Riley R."/>
            <person name="Savchenko A."/>
            <person name="Shiryaev A."/>
            <person name="Soop K."/>
            <person name="Spirin V."/>
            <person name="Szebenyi C."/>
            <person name="Tomsovsky M."/>
            <person name="Tulloss R.E."/>
            <person name="Uehling J."/>
            <person name="Grigoriev I.V."/>
            <person name="Vagvolgyi C."/>
            <person name="Papp T."/>
            <person name="Martin F.M."/>
            <person name="Miettinen O."/>
            <person name="Hibbett D.S."/>
            <person name="Nagy L.G."/>
        </authorList>
    </citation>
    <scope>NUCLEOTIDE SEQUENCE [LARGE SCALE GENOMIC DNA]</scope>
    <source>
        <strain evidence="3 4">FP101781</strain>
    </source>
</reference>
<feature type="domain" description="Oxo-4-hydroxy-4-carboxy-5-ureidoimidazoline decarboxylase" evidence="2">
    <location>
        <begin position="21"/>
        <end position="159"/>
    </location>
</feature>
<dbReference type="GO" id="GO:0006144">
    <property type="term" value="P:purine nucleobase metabolic process"/>
    <property type="evidence" value="ECO:0007669"/>
    <property type="project" value="UniProtKB-KW"/>
</dbReference>
<protein>
    <recommendedName>
        <fullName evidence="2">Oxo-4-hydroxy-4-carboxy-5-ureidoimidazoline decarboxylase domain-containing protein</fullName>
    </recommendedName>
</protein>
<dbReference type="OrthoDB" id="5398391at2759"/>
<dbReference type="Pfam" id="PF09349">
    <property type="entry name" value="OHCU_decarbox"/>
    <property type="match status" value="1"/>
</dbReference>
<dbReference type="EMBL" id="QPFP01000005">
    <property type="protein sequence ID" value="TEB36702.1"/>
    <property type="molecule type" value="Genomic_DNA"/>
</dbReference>
<proteinExistence type="predicted"/>
<organism evidence="3 4">
    <name type="scientific">Coprinellus micaceus</name>
    <name type="common">Glistening ink-cap mushroom</name>
    <name type="synonym">Coprinus micaceus</name>
    <dbReference type="NCBI Taxonomy" id="71717"/>
    <lineage>
        <taxon>Eukaryota</taxon>
        <taxon>Fungi</taxon>
        <taxon>Dikarya</taxon>
        <taxon>Basidiomycota</taxon>
        <taxon>Agaricomycotina</taxon>
        <taxon>Agaricomycetes</taxon>
        <taxon>Agaricomycetidae</taxon>
        <taxon>Agaricales</taxon>
        <taxon>Agaricineae</taxon>
        <taxon>Psathyrellaceae</taxon>
        <taxon>Coprinellus</taxon>
    </lineage>
</organism>
<dbReference type="InterPro" id="IPR036778">
    <property type="entry name" value="OHCU_decarboxylase_sf"/>
</dbReference>
<gene>
    <name evidence="3" type="ORF">FA13DRAFT_1727063</name>
</gene>
<comment type="caution">
    <text evidence="3">The sequence shown here is derived from an EMBL/GenBank/DDBJ whole genome shotgun (WGS) entry which is preliminary data.</text>
</comment>
<keyword evidence="4" id="KW-1185">Reference proteome</keyword>
<accession>A0A4Y7TSY4</accession>
<sequence length="209" mass="22937">MASIPSLPDIQSHGKSSPDSPLAETLSILFEHSPILLSKLEPQLHLRFTSEASSTAHIHLESYTQLVDISLQEIFKWDIPSQSEIISGHPRIGENSNLSKLSAAEQGALGLKPTPPEVLARLAHLNALYEARYPGLRYITFVNGRSRPVIAEEMEDVLGIEHSLEPDQPTVGTIKPIDQESEEWRRELKRAVGDVGKIAKSRLGALGVA</sequence>
<evidence type="ECO:0000259" key="2">
    <source>
        <dbReference type="Pfam" id="PF09349"/>
    </source>
</evidence>
<dbReference type="Proteomes" id="UP000298030">
    <property type="component" value="Unassembled WGS sequence"/>
</dbReference>
<evidence type="ECO:0000256" key="1">
    <source>
        <dbReference type="ARBA" id="ARBA00022631"/>
    </source>
</evidence>
<name>A0A4Y7TSY4_COPMI</name>
<evidence type="ECO:0000313" key="4">
    <source>
        <dbReference type="Proteomes" id="UP000298030"/>
    </source>
</evidence>
<keyword evidence="1" id="KW-0659">Purine metabolism</keyword>
<dbReference type="SUPFAM" id="SSF158694">
    <property type="entry name" value="UraD-Like"/>
    <property type="match status" value="1"/>
</dbReference>
<dbReference type="AlphaFoldDB" id="A0A4Y7TSY4"/>
<dbReference type="InterPro" id="IPR018020">
    <property type="entry name" value="OHCU_decarboxylase"/>
</dbReference>
<dbReference type="PANTHER" id="PTHR37987">
    <property type="entry name" value="CHROMOSOME 9, WHOLE GENOME SHOTGUN SEQUENCE"/>
    <property type="match status" value="1"/>
</dbReference>
<dbReference type="PANTHER" id="PTHR37987:SF1">
    <property type="entry name" value="OXO-4-HYDROXY-4-CARBOXY-5-UREIDOIMIDAZOLINE DECARBOXYLASE DOMAIN-CONTAINING PROTEIN"/>
    <property type="match status" value="1"/>
</dbReference>
<dbReference type="Gene3D" id="1.10.3330.10">
    <property type="entry name" value="Oxo-4-hydroxy-4-carboxy-5-ureidoimidazoline decarboxylase"/>
    <property type="match status" value="1"/>
</dbReference>